<dbReference type="AlphaFoldDB" id="W2I2Y0"/>
<dbReference type="VEuPathDB" id="FungiDB:PPTG_24108"/>
<sequence>MKRLGIDVKRAFEQLANTHIELNQDDLSEEPEVGDVADDEMARELERMCEEVKVVLRDDQYTEFREKVTKLSKAFHRLWGLGLVQMNQHWFNLWW</sequence>
<reference evidence="1" key="1">
    <citation type="submission" date="2013-11" db="EMBL/GenBank/DDBJ databases">
        <title>The Genome Sequence of Phytophthora parasitica CJ05E6.</title>
        <authorList>
            <consortium name="The Broad Institute Genomics Platform"/>
            <person name="Russ C."/>
            <person name="Tyler B."/>
            <person name="Panabieres F."/>
            <person name="Shan W."/>
            <person name="Tripathy S."/>
            <person name="Grunwald N."/>
            <person name="Machado M."/>
            <person name="Johnson C.S."/>
            <person name="Arredondo F."/>
            <person name="Hong C."/>
            <person name="Coffey M."/>
            <person name="Young S.K."/>
            <person name="Zeng Q."/>
            <person name="Gargeya S."/>
            <person name="Fitzgerald M."/>
            <person name="Abouelleil A."/>
            <person name="Alvarado L."/>
            <person name="Chapman S.B."/>
            <person name="Gainer-Dewar J."/>
            <person name="Goldberg J."/>
            <person name="Griggs A."/>
            <person name="Gujja S."/>
            <person name="Hansen M."/>
            <person name="Howarth C."/>
            <person name="Imamovic A."/>
            <person name="Ireland A."/>
            <person name="Larimer J."/>
            <person name="McCowan C."/>
            <person name="Murphy C."/>
            <person name="Pearson M."/>
            <person name="Poon T.W."/>
            <person name="Priest M."/>
            <person name="Roberts A."/>
            <person name="Saif S."/>
            <person name="Shea T."/>
            <person name="Sykes S."/>
            <person name="Wortman J."/>
            <person name="Nusbaum C."/>
            <person name="Birren B."/>
        </authorList>
    </citation>
    <scope>NUCLEOTIDE SEQUENCE [LARGE SCALE GENOMIC DNA]</scope>
    <source>
        <strain evidence="1">CJ05E6</strain>
    </source>
</reference>
<proteinExistence type="predicted"/>
<protein>
    <submittedName>
        <fullName evidence="1">Uncharacterized protein</fullName>
    </submittedName>
</protein>
<gene>
    <name evidence="1" type="ORF">L916_18103</name>
</gene>
<accession>W2I2Y0</accession>
<evidence type="ECO:0000313" key="1">
    <source>
        <dbReference type="EMBL" id="ETL28579.1"/>
    </source>
</evidence>
<dbReference type="EMBL" id="KI675738">
    <property type="protein sequence ID" value="ETL28579.1"/>
    <property type="molecule type" value="Genomic_DNA"/>
</dbReference>
<dbReference type="Proteomes" id="UP000053864">
    <property type="component" value="Unassembled WGS sequence"/>
</dbReference>
<organism evidence="1">
    <name type="scientific">Phytophthora nicotianae</name>
    <name type="common">Potato buckeye rot agent</name>
    <name type="synonym">Phytophthora parasitica</name>
    <dbReference type="NCBI Taxonomy" id="4792"/>
    <lineage>
        <taxon>Eukaryota</taxon>
        <taxon>Sar</taxon>
        <taxon>Stramenopiles</taxon>
        <taxon>Oomycota</taxon>
        <taxon>Peronosporomycetes</taxon>
        <taxon>Peronosporales</taxon>
        <taxon>Peronosporaceae</taxon>
        <taxon>Phytophthora</taxon>
    </lineage>
</organism>
<name>W2I2Y0_PHYNI</name>